<accession>A0A7C9ET39</accession>
<protein>
    <submittedName>
        <fullName evidence="1">Uncharacterized protein</fullName>
    </submittedName>
</protein>
<reference evidence="1" key="1">
    <citation type="journal article" date="2013" name="J. Plant Res.">
        <title>Effect of fungi and light on seed germination of three Opuntia species from semiarid lands of central Mexico.</title>
        <authorList>
            <person name="Delgado-Sanchez P."/>
            <person name="Jimenez-Bremont J.F."/>
            <person name="Guerrero-Gonzalez Mde L."/>
            <person name="Flores J."/>
        </authorList>
    </citation>
    <scope>NUCLEOTIDE SEQUENCE</scope>
    <source>
        <tissue evidence="1">Cladode</tissue>
    </source>
</reference>
<dbReference type="AlphaFoldDB" id="A0A7C9ET39"/>
<proteinExistence type="predicted"/>
<reference evidence="1" key="2">
    <citation type="submission" date="2020-07" db="EMBL/GenBank/DDBJ databases">
        <authorList>
            <person name="Vera ALvarez R."/>
            <person name="Arias-Moreno D.M."/>
            <person name="Jimenez-Jacinto V."/>
            <person name="Jimenez-Bremont J.F."/>
            <person name="Swaminathan K."/>
            <person name="Moose S.P."/>
            <person name="Guerrero-Gonzalez M.L."/>
            <person name="Marino-Ramirez L."/>
            <person name="Landsman D."/>
            <person name="Rodriguez-Kessler M."/>
            <person name="Delgado-Sanchez P."/>
        </authorList>
    </citation>
    <scope>NUCLEOTIDE SEQUENCE</scope>
    <source>
        <tissue evidence="1">Cladode</tissue>
    </source>
</reference>
<sequence>MPLHFSGKASILLVPGTGNVTAKFPCLRGSAKGITLERFPKALTAFDLILSPSLVRRKAQSNKNSTTWEFVSKSNEESERLWRKESHIFAMAQDAVIRTDTSGSRVLASILLINF</sequence>
<evidence type="ECO:0000313" key="1">
    <source>
        <dbReference type="EMBL" id="MBA4669648.1"/>
    </source>
</evidence>
<organism evidence="1">
    <name type="scientific">Opuntia streptacantha</name>
    <name type="common">Prickly pear cactus</name>
    <name type="synonym">Opuntia cardona</name>
    <dbReference type="NCBI Taxonomy" id="393608"/>
    <lineage>
        <taxon>Eukaryota</taxon>
        <taxon>Viridiplantae</taxon>
        <taxon>Streptophyta</taxon>
        <taxon>Embryophyta</taxon>
        <taxon>Tracheophyta</taxon>
        <taxon>Spermatophyta</taxon>
        <taxon>Magnoliopsida</taxon>
        <taxon>eudicotyledons</taxon>
        <taxon>Gunneridae</taxon>
        <taxon>Pentapetalae</taxon>
        <taxon>Caryophyllales</taxon>
        <taxon>Cactineae</taxon>
        <taxon>Cactaceae</taxon>
        <taxon>Opuntioideae</taxon>
        <taxon>Opuntia</taxon>
    </lineage>
</organism>
<dbReference type="EMBL" id="GISG01244550">
    <property type="protein sequence ID" value="MBA4669648.1"/>
    <property type="molecule type" value="Transcribed_RNA"/>
</dbReference>
<name>A0A7C9ET39_OPUST</name>